<feature type="domain" description="C2H2-type" evidence="2">
    <location>
        <begin position="22"/>
        <end position="49"/>
    </location>
</feature>
<keyword evidence="1" id="KW-0862">Zinc</keyword>
<evidence type="ECO:0000313" key="3">
    <source>
        <dbReference type="EMBL" id="GMT20927.1"/>
    </source>
</evidence>
<dbReference type="InterPro" id="IPR013087">
    <property type="entry name" value="Znf_C2H2_type"/>
</dbReference>
<dbReference type="EMBL" id="BTSY01000003">
    <property type="protein sequence ID" value="GMT20927.1"/>
    <property type="molecule type" value="Genomic_DNA"/>
</dbReference>
<name>A0AAV5VQG8_9BILA</name>
<dbReference type="Proteomes" id="UP001432322">
    <property type="component" value="Unassembled WGS sequence"/>
</dbReference>
<accession>A0AAV5VQG8</accession>
<dbReference type="SUPFAM" id="SSF57667">
    <property type="entry name" value="beta-beta-alpha zinc fingers"/>
    <property type="match status" value="1"/>
</dbReference>
<evidence type="ECO:0000256" key="1">
    <source>
        <dbReference type="PROSITE-ProRule" id="PRU00042"/>
    </source>
</evidence>
<keyword evidence="1" id="KW-0479">Metal-binding</keyword>
<feature type="non-terminal residue" evidence="3">
    <location>
        <position position="86"/>
    </location>
</feature>
<dbReference type="GO" id="GO:0008270">
    <property type="term" value="F:zinc ion binding"/>
    <property type="evidence" value="ECO:0007669"/>
    <property type="project" value="UniProtKB-KW"/>
</dbReference>
<protein>
    <recommendedName>
        <fullName evidence="2">C2H2-type domain-containing protein</fullName>
    </recommendedName>
</protein>
<dbReference type="InterPro" id="IPR036236">
    <property type="entry name" value="Znf_C2H2_sf"/>
</dbReference>
<dbReference type="Gene3D" id="3.30.160.60">
    <property type="entry name" value="Classic Zinc Finger"/>
    <property type="match status" value="1"/>
</dbReference>
<organism evidence="3 4">
    <name type="scientific">Pristionchus fissidentatus</name>
    <dbReference type="NCBI Taxonomy" id="1538716"/>
    <lineage>
        <taxon>Eukaryota</taxon>
        <taxon>Metazoa</taxon>
        <taxon>Ecdysozoa</taxon>
        <taxon>Nematoda</taxon>
        <taxon>Chromadorea</taxon>
        <taxon>Rhabditida</taxon>
        <taxon>Rhabditina</taxon>
        <taxon>Diplogasteromorpha</taxon>
        <taxon>Diplogasteroidea</taxon>
        <taxon>Neodiplogasteridae</taxon>
        <taxon>Pristionchus</taxon>
    </lineage>
</organism>
<dbReference type="AlphaFoldDB" id="A0AAV5VQG8"/>
<evidence type="ECO:0000313" key="4">
    <source>
        <dbReference type="Proteomes" id="UP001432322"/>
    </source>
</evidence>
<sequence length="86" mass="10326">RTFKVSQNLDHHMRTKHGLQLYDCDFCEEKFRRQDEMIRHRAAHDENPIPELLAKVATRIERRGREPSNNRIMRCPFCANGFYHVS</sequence>
<comment type="caution">
    <text evidence="3">The sequence shown here is derived from an EMBL/GenBank/DDBJ whole genome shotgun (WGS) entry which is preliminary data.</text>
</comment>
<reference evidence="3" key="1">
    <citation type="submission" date="2023-10" db="EMBL/GenBank/DDBJ databases">
        <title>Genome assembly of Pristionchus species.</title>
        <authorList>
            <person name="Yoshida K."/>
            <person name="Sommer R.J."/>
        </authorList>
    </citation>
    <scope>NUCLEOTIDE SEQUENCE</scope>
    <source>
        <strain evidence="3">RS5133</strain>
    </source>
</reference>
<evidence type="ECO:0000259" key="2">
    <source>
        <dbReference type="PROSITE" id="PS50157"/>
    </source>
</evidence>
<keyword evidence="1" id="KW-0863">Zinc-finger</keyword>
<gene>
    <name evidence="3" type="ORF">PFISCL1PPCAC_12224</name>
</gene>
<dbReference type="PROSITE" id="PS50157">
    <property type="entry name" value="ZINC_FINGER_C2H2_2"/>
    <property type="match status" value="1"/>
</dbReference>
<feature type="non-terminal residue" evidence="3">
    <location>
        <position position="1"/>
    </location>
</feature>
<dbReference type="PROSITE" id="PS00028">
    <property type="entry name" value="ZINC_FINGER_C2H2_1"/>
    <property type="match status" value="1"/>
</dbReference>
<keyword evidence="4" id="KW-1185">Reference proteome</keyword>
<proteinExistence type="predicted"/>